<sequence length="372" mass="39960">MLDIPQTAFDALGKSLAQYYEKEMTAGVRMLLDRMRTKDWGVVSAAVVQKTDFVERSWDAFRAKSNDSFSVPFKKKLTMLLGEYCGNTADMQKLVLKGVAAVAKAGLGAIPVPGAKYLKQVVTGGVKIGTLLVGQAEGGIDTYLHGKSIREADAVISARGNKDTAPLFRDDRDAMAAAEAAMAQYKHIANLINSMPDQITGLNDAVLYPGVAAKVRMAASDLRQQLIRINAFVEDMQKRSERIAELMHSDTDQISERMVDIAKDVVFNAYHTARADARQALTGMGPKGKPYQAASRPVLKPLLPGEGGATQLANLVAYALALGNYDALEITQPTLVSSSNPAVQIGRGRSNAVAAVGGQLPRVPPPVPPRPW</sequence>
<protein>
    <submittedName>
        <fullName evidence="1">Uncharacterized protein</fullName>
    </submittedName>
</protein>
<evidence type="ECO:0000313" key="2">
    <source>
        <dbReference type="Proteomes" id="UP000267418"/>
    </source>
</evidence>
<keyword evidence="2" id="KW-1185">Reference proteome</keyword>
<organism evidence="1 2">
    <name type="scientific">Variovorax gossypii</name>
    <dbReference type="NCBI Taxonomy" id="1679495"/>
    <lineage>
        <taxon>Bacteria</taxon>
        <taxon>Pseudomonadati</taxon>
        <taxon>Pseudomonadota</taxon>
        <taxon>Betaproteobacteria</taxon>
        <taxon>Burkholderiales</taxon>
        <taxon>Comamonadaceae</taxon>
        <taxon>Variovorax</taxon>
    </lineage>
</organism>
<gene>
    <name evidence="1" type="ORF">EJP69_16510</name>
</gene>
<dbReference type="RefSeq" id="WP_126471493.1">
    <property type="nucleotide sequence ID" value="NZ_RXOE01000003.1"/>
</dbReference>
<accession>A0A431TL42</accession>
<reference evidence="1 2" key="1">
    <citation type="submission" date="2018-12" db="EMBL/GenBank/DDBJ databases">
        <title>The genome of Variovorax gossypii DSM 100435.</title>
        <authorList>
            <person name="Gao J."/>
            <person name="Sun J."/>
        </authorList>
    </citation>
    <scope>NUCLEOTIDE SEQUENCE [LARGE SCALE GENOMIC DNA]</scope>
    <source>
        <strain evidence="1 2">DSM 100435</strain>
    </source>
</reference>
<dbReference type="Proteomes" id="UP000267418">
    <property type="component" value="Unassembled WGS sequence"/>
</dbReference>
<evidence type="ECO:0000313" key="1">
    <source>
        <dbReference type="EMBL" id="RTQ33959.1"/>
    </source>
</evidence>
<name>A0A431TL42_9BURK</name>
<dbReference type="AlphaFoldDB" id="A0A431TL42"/>
<comment type="caution">
    <text evidence="1">The sequence shown here is derived from an EMBL/GenBank/DDBJ whole genome shotgun (WGS) entry which is preliminary data.</text>
</comment>
<dbReference type="EMBL" id="RXOE01000003">
    <property type="protein sequence ID" value="RTQ33959.1"/>
    <property type="molecule type" value="Genomic_DNA"/>
</dbReference>
<dbReference type="OrthoDB" id="8858843at2"/>
<proteinExistence type="predicted"/>